<organism evidence="3 4">
    <name type="scientific">Lysobacter hankyongensis</name>
    <dbReference type="NCBI Taxonomy" id="1176535"/>
    <lineage>
        <taxon>Bacteria</taxon>
        <taxon>Pseudomonadati</taxon>
        <taxon>Pseudomonadota</taxon>
        <taxon>Gammaproteobacteria</taxon>
        <taxon>Lysobacterales</taxon>
        <taxon>Lysobacteraceae</taxon>
        <taxon>Lysobacter</taxon>
    </lineage>
</organism>
<evidence type="ECO:0000313" key="3">
    <source>
        <dbReference type="EMBL" id="GAA4802629.1"/>
    </source>
</evidence>
<keyword evidence="2" id="KW-1133">Transmembrane helix</keyword>
<dbReference type="EMBL" id="BAABJE010000017">
    <property type="protein sequence ID" value="GAA4802629.1"/>
    <property type="molecule type" value="Genomic_DNA"/>
</dbReference>
<evidence type="ECO:0000256" key="1">
    <source>
        <dbReference type="SAM" id="MobiDB-lite"/>
    </source>
</evidence>
<keyword evidence="2" id="KW-0472">Membrane</keyword>
<keyword evidence="4" id="KW-1185">Reference proteome</keyword>
<proteinExistence type="predicted"/>
<dbReference type="RefSeq" id="WP_345304326.1">
    <property type="nucleotide sequence ID" value="NZ_BAABJE010000017.1"/>
</dbReference>
<gene>
    <name evidence="3" type="ORF">GCM10023307_31710</name>
</gene>
<keyword evidence="2" id="KW-0812">Transmembrane</keyword>
<evidence type="ECO:0008006" key="5">
    <source>
        <dbReference type="Google" id="ProtNLM"/>
    </source>
</evidence>
<evidence type="ECO:0000256" key="2">
    <source>
        <dbReference type="SAM" id="Phobius"/>
    </source>
</evidence>
<name>A0ABP9BZ38_9GAMM</name>
<comment type="caution">
    <text evidence="3">The sequence shown here is derived from an EMBL/GenBank/DDBJ whole genome shotgun (WGS) entry which is preliminary data.</text>
</comment>
<dbReference type="Proteomes" id="UP001499959">
    <property type="component" value="Unassembled WGS sequence"/>
</dbReference>
<feature type="region of interest" description="Disordered" evidence="1">
    <location>
        <begin position="1"/>
        <end position="35"/>
    </location>
</feature>
<feature type="transmembrane region" description="Helical" evidence="2">
    <location>
        <begin position="59"/>
        <end position="80"/>
    </location>
</feature>
<feature type="compositionally biased region" description="Basic and acidic residues" evidence="1">
    <location>
        <begin position="1"/>
        <end position="34"/>
    </location>
</feature>
<accession>A0ABP9BZ38</accession>
<reference evidence="4" key="1">
    <citation type="journal article" date="2019" name="Int. J. Syst. Evol. Microbiol.">
        <title>The Global Catalogue of Microorganisms (GCM) 10K type strain sequencing project: providing services to taxonomists for standard genome sequencing and annotation.</title>
        <authorList>
            <consortium name="The Broad Institute Genomics Platform"/>
            <consortium name="The Broad Institute Genome Sequencing Center for Infectious Disease"/>
            <person name="Wu L."/>
            <person name="Ma J."/>
        </authorList>
    </citation>
    <scope>NUCLEOTIDE SEQUENCE [LARGE SCALE GENOMIC DNA]</scope>
    <source>
        <strain evidence="4">JCM 18204</strain>
    </source>
</reference>
<protein>
    <recommendedName>
        <fullName evidence="5">Anti-sigma factor</fullName>
    </recommendedName>
</protein>
<sequence>MTSDHSPHSHDRDPALPFEDAARRAHRASLDRLSPRVRAQLAQRRRAALAGPRDTGIKAWPMLALGSTAALALAVGLFVLRGADDAATVAPPAVAIAPDTVPTTPPQVAPEQVAGQLSGQAPEVATNDTLAPVVENERVEVDALPDEWLAAEFAAGDQAVGLDSLEENPDFYLWLAANEGQADVTEAL</sequence>
<evidence type="ECO:0000313" key="4">
    <source>
        <dbReference type="Proteomes" id="UP001499959"/>
    </source>
</evidence>